<dbReference type="Pfam" id="PF14341">
    <property type="entry name" value="PilX_N"/>
    <property type="match status" value="1"/>
</dbReference>
<feature type="transmembrane region" description="Helical" evidence="1">
    <location>
        <begin position="39"/>
        <end position="59"/>
    </location>
</feature>
<evidence type="ECO:0000313" key="4">
    <source>
        <dbReference type="EMBL" id="QEE24450.1"/>
    </source>
</evidence>
<dbReference type="Proteomes" id="UP000321807">
    <property type="component" value="Chromosome"/>
</dbReference>
<keyword evidence="1" id="KW-0472">Membrane</keyword>
<dbReference type="KEGG" id="rgl:CS053_08015"/>
<organism evidence="4 5">
    <name type="scientific">Rhodanobacter glycinis</name>
    <dbReference type="NCBI Taxonomy" id="582702"/>
    <lineage>
        <taxon>Bacteria</taxon>
        <taxon>Pseudomonadati</taxon>
        <taxon>Pseudomonadota</taxon>
        <taxon>Gammaproteobacteria</taxon>
        <taxon>Lysobacterales</taxon>
        <taxon>Rhodanobacteraceae</taxon>
        <taxon>Rhodanobacter</taxon>
    </lineage>
</organism>
<evidence type="ECO:0000313" key="5">
    <source>
        <dbReference type="Proteomes" id="UP000321807"/>
    </source>
</evidence>
<gene>
    <name evidence="4" type="ORF">CS053_08015</name>
</gene>
<evidence type="ECO:0000259" key="3">
    <source>
        <dbReference type="Pfam" id="PF14341"/>
    </source>
</evidence>
<dbReference type="Pfam" id="PF13681">
    <property type="entry name" value="PilX"/>
    <property type="match status" value="1"/>
</dbReference>
<proteinExistence type="predicted"/>
<name>A0A5B9E1Q3_9GAMM</name>
<protein>
    <submittedName>
        <fullName evidence="4">Pilus assembly protein</fullName>
    </submittedName>
</protein>
<dbReference type="InterPro" id="IPR025746">
    <property type="entry name" value="PilX_N_dom"/>
</dbReference>
<dbReference type="AlphaFoldDB" id="A0A5B9E1Q3"/>
<sequence>MSLPVNTFLGAGCRAAASSSPSQKALVFRVPKHGYQRGVALVVALLLLIVIALVGLAAIRGTIMQQHMAANQYDRQVAFQNAEAALVVAENRVITNPGLIARDCQAGGVACQGNPFTDPNFDQSKIVNVPASSSSSASAAAFTAGTVSTGQPQYVIENMGNWLDPSSNTGYNQTANAAQYGAQGTSSTAQYYRITARSGDPANVGDRAVVTLQAMVKQD</sequence>
<accession>A0A5B9E1Q3</accession>
<reference evidence="4 5" key="1">
    <citation type="submission" date="2019-08" db="EMBL/GenBank/DDBJ databases">
        <title>Complete genome sequence of Rhodanobacter glycinis strain T01E-68 isolated from tomato root.</title>
        <authorList>
            <person name="Weon H.-Y."/>
            <person name="Lee S.A."/>
        </authorList>
    </citation>
    <scope>NUCLEOTIDE SEQUENCE [LARGE SCALE GENOMIC DNA]</scope>
    <source>
        <strain evidence="4 5">T01E-68</strain>
    </source>
</reference>
<dbReference type="InterPro" id="IPR025205">
    <property type="entry name" value="PilX/PilW_C"/>
</dbReference>
<feature type="domain" description="Type 4 fimbrial biogenesis protein PilX N-terminal" evidence="3">
    <location>
        <begin position="37"/>
        <end position="86"/>
    </location>
</feature>
<dbReference type="EMBL" id="CP042807">
    <property type="protein sequence ID" value="QEE24450.1"/>
    <property type="molecule type" value="Genomic_DNA"/>
</dbReference>
<keyword evidence="1" id="KW-1133">Transmembrane helix</keyword>
<evidence type="ECO:0000256" key="1">
    <source>
        <dbReference type="SAM" id="Phobius"/>
    </source>
</evidence>
<evidence type="ECO:0000259" key="2">
    <source>
        <dbReference type="Pfam" id="PF13681"/>
    </source>
</evidence>
<keyword evidence="1" id="KW-0812">Transmembrane</keyword>
<feature type="domain" description="PilX/PilW C-terminal" evidence="2">
    <location>
        <begin position="136"/>
        <end position="216"/>
    </location>
</feature>